<dbReference type="SUPFAM" id="SSF53850">
    <property type="entry name" value="Periplasmic binding protein-like II"/>
    <property type="match status" value="1"/>
</dbReference>
<dbReference type="Gene3D" id="3.10.105.10">
    <property type="entry name" value="Dipeptide-binding Protein, Domain 3"/>
    <property type="match status" value="1"/>
</dbReference>
<dbReference type="Proteomes" id="UP000475214">
    <property type="component" value="Unassembled WGS sequence"/>
</dbReference>
<evidence type="ECO:0000259" key="2">
    <source>
        <dbReference type="Pfam" id="PF00496"/>
    </source>
</evidence>
<proteinExistence type="predicted"/>
<name>A0A6L9SBM6_9ACTN</name>
<dbReference type="Pfam" id="PF00496">
    <property type="entry name" value="SBP_bac_5"/>
    <property type="match status" value="1"/>
</dbReference>
<feature type="domain" description="Solute-binding protein family 5" evidence="2">
    <location>
        <begin position="98"/>
        <end position="444"/>
    </location>
</feature>
<gene>
    <name evidence="3" type="ORF">G1H10_21550</name>
</gene>
<accession>A0A6L9SBM6</accession>
<dbReference type="PIRSF" id="PIRSF002741">
    <property type="entry name" value="MppA"/>
    <property type="match status" value="1"/>
</dbReference>
<dbReference type="AlphaFoldDB" id="A0A6L9SBM6"/>
<dbReference type="Gene3D" id="3.40.190.10">
    <property type="entry name" value="Periplasmic binding protein-like II"/>
    <property type="match status" value="1"/>
</dbReference>
<dbReference type="GO" id="GO:0043190">
    <property type="term" value="C:ATP-binding cassette (ABC) transporter complex"/>
    <property type="evidence" value="ECO:0007669"/>
    <property type="project" value="InterPro"/>
</dbReference>
<dbReference type="GO" id="GO:0042597">
    <property type="term" value="C:periplasmic space"/>
    <property type="evidence" value="ECO:0007669"/>
    <property type="project" value="UniProtKB-ARBA"/>
</dbReference>
<comment type="caution">
    <text evidence="3">The sequence shown here is derived from an EMBL/GenBank/DDBJ whole genome shotgun (WGS) entry which is preliminary data.</text>
</comment>
<dbReference type="GO" id="GO:1904680">
    <property type="term" value="F:peptide transmembrane transporter activity"/>
    <property type="evidence" value="ECO:0007669"/>
    <property type="project" value="TreeGrafter"/>
</dbReference>
<dbReference type="RefSeq" id="WP_163741630.1">
    <property type="nucleotide sequence ID" value="NZ_JAAGOA010000017.1"/>
</dbReference>
<dbReference type="InterPro" id="IPR030678">
    <property type="entry name" value="Peptide/Ni-bd"/>
</dbReference>
<dbReference type="PANTHER" id="PTHR30290">
    <property type="entry name" value="PERIPLASMIC BINDING COMPONENT OF ABC TRANSPORTER"/>
    <property type="match status" value="1"/>
</dbReference>
<sequence length="545" mass="56839">MRIRPKHAAAGSALTALTLLVAACGADSATGGDDGGGGGDGSTGAGAELAVDGTFTTSVTADPGNLHPHLTVLSATRTVDAYMYDKLVYFSQAGEELPWLAESWDVQPDSVTYTLSEGVTCSDGSPLTAGDVAANFEFVTDEANESPVRGALVPAEIDVSFDDDARTVTLAVDEPDPFLLHSTGELFIACRAGLDDPSLLEREGIGTGMYELTEAVADDHYTFERRDDYTWGPGGVAASEPGTAKTITLRVIANESTAVNLFLSGELDAVEAVGPDRQRLEGQYEQVSMRGVVGELFFNQADGRPGQDPEVRAALAQALDFTELMSVITGGYGEMSRMAAAIQPAACDYDAVAGHLPAADPEAAAAALDAAGWATGSGGTRTKDGSELSVQLIYNSTRGDSTAAAAELIAQKWNEIGVATTARGMPPTEYNEVVFGTGEWDAALLPINLRLPSQLVPFVSGPTPADGGVNLAHLQNEDYTAAVGEAMAIPGAESCEKWQEAEEALLEARDVVLFADEVIPTFLNGLTVERGGDGLVAPTIRLQAQ</sequence>
<dbReference type="InterPro" id="IPR039424">
    <property type="entry name" value="SBP_5"/>
</dbReference>
<organism evidence="3 4">
    <name type="scientific">Phytoactinopolyspora halotolerans</name>
    <dbReference type="NCBI Taxonomy" id="1981512"/>
    <lineage>
        <taxon>Bacteria</taxon>
        <taxon>Bacillati</taxon>
        <taxon>Actinomycetota</taxon>
        <taxon>Actinomycetes</taxon>
        <taxon>Jiangellales</taxon>
        <taxon>Jiangellaceae</taxon>
        <taxon>Phytoactinopolyspora</taxon>
    </lineage>
</organism>
<evidence type="ECO:0000313" key="4">
    <source>
        <dbReference type="Proteomes" id="UP000475214"/>
    </source>
</evidence>
<dbReference type="EMBL" id="JAAGOA010000017">
    <property type="protein sequence ID" value="NEE02755.1"/>
    <property type="molecule type" value="Genomic_DNA"/>
</dbReference>
<evidence type="ECO:0000256" key="1">
    <source>
        <dbReference type="SAM" id="SignalP"/>
    </source>
</evidence>
<feature type="signal peptide" evidence="1">
    <location>
        <begin position="1"/>
        <end position="28"/>
    </location>
</feature>
<reference evidence="3 4" key="1">
    <citation type="submission" date="2020-02" db="EMBL/GenBank/DDBJ databases">
        <authorList>
            <person name="Li X.-J."/>
            <person name="Han X.-M."/>
        </authorList>
    </citation>
    <scope>NUCLEOTIDE SEQUENCE [LARGE SCALE GENOMIC DNA]</scope>
    <source>
        <strain evidence="3 4">CCTCC AB 2017055</strain>
    </source>
</reference>
<keyword evidence="1" id="KW-0732">Signal</keyword>
<dbReference type="GO" id="GO:0015833">
    <property type="term" value="P:peptide transport"/>
    <property type="evidence" value="ECO:0007669"/>
    <property type="project" value="TreeGrafter"/>
</dbReference>
<evidence type="ECO:0000313" key="3">
    <source>
        <dbReference type="EMBL" id="NEE02755.1"/>
    </source>
</evidence>
<keyword evidence="4" id="KW-1185">Reference proteome</keyword>
<dbReference type="InterPro" id="IPR000914">
    <property type="entry name" value="SBP_5_dom"/>
</dbReference>
<dbReference type="PROSITE" id="PS51257">
    <property type="entry name" value="PROKAR_LIPOPROTEIN"/>
    <property type="match status" value="1"/>
</dbReference>
<protein>
    <submittedName>
        <fullName evidence="3">ABC transporter substrate-binding protein</fullName>
    </submittedName>
</protein>
<feature type="chain" id="PRO_5026894047" evidence="1">
    <location>
        <begin position="29"/>
        <end position="545"/>
    </location>
</feature>
<dbReference type="CDD" id="cd00995">
    <property type="entry name" value="PBP2_NikA_DppA_OppA_like"/>
    <property type="match status" value="1"/>
</dbReference>